<reference evidence="1 2" key="1">
    <citation type="submission" date="2010-03" db="EMBL/GenBank/DDBJ databases">
        <title>The Genome Sequence of Lactobacillus gasseri strain SV-16A-US.</title>
        <authorList>
            <consortium name="The Broad Institute Genome Sequencing Platform"/>
            <person name="Ward D."/>
            <person name="Earl A."/>
            <person name="Feldgarden M."/>
            <person name="Gevers D."/>
            <person name="Young S.K."/>
            <person name="Zeng Q."/>
            <person name="Koehrsen M."/>
            <person name="Alvarado L."/>
            <person name="Berlin A."/>
            <person name="Bochicchio J."/>
            <person name="Borenstein D."/>
            <person name="Chapman S.B."/>
            <person name="Chen Z."/>
            <person name="Engels R."/>
            <person name="Freedman E."/>
            <person name="Gellesch M."/>
            <person name="Goldberg J."/>
            <person name="Griggs A."/>
            <person name="Gujja S."/>
            <person name="Heilman E."/>
            <person name="Heiman D."/>
            <person name="Hepburn T."/>
            <person name="Howarth C."/>
            <person name="Jen D."/>
            <person name="Larson L."/>
            <person name="Mehta T."/>
            <person name="Park D."/>
            <person name="Pearson M."/>
            <person name="Roberts A."/>
            <person name="Saif S."/>
            <person name="Shea T."/>
            <person name="Shenoy N."/>
            <person name="Sisk P."/>
            <person name="Stolte C."/>
            <person name="Sykes S."/>
            <person name="Thomson T."/>
            <person name="Walk T."/>
            <person name="White J."/>
            <person name="Yandava C."/>
            <person name="Liu Y."/>
            <person name="Xu Q."/>
            <person name="Haas B."/>
            <person name="Nusbaum C."/>
            <person name="Birren B."/>
        </authorList>
    </citation>
    <scope>NUCLEOTIDE SEQUENCE [LARGE SCALE GENOMIC DNA]</scope>
    <source>
        <strain evidence="1 2">SV-16A-US</strain>
    </source>
</reference>
<organism evidence="1 2">
    <name type="scientific">Lactobacillus gasseri SV-16A-US</name>
    <dbReference type="NCBI Taxonomy" id="575604"/>
    <lineage>
        <taxon>Bacteria</taxon>
        <taxon>Bacillati</taxon>
        <taxon>Bacillota</taxon>
        <taxon>Bacilli</taxon>
        <taxon>Lactobacillales</taxon>
        <taxon>Lactobacillaceae</taxon>
        <taxon>Lactobacillus</taxon>
    </lineage>
</organism>
<sequence length="95" mass="11630">MKYTDHEFNKHDDNYSNKLNYLKESIKFAENESNYRIDGTLYPTSTIWRDVAKTALELADLADWFDRYYENDAKETREFYERRNRNNETNQQEIN</sequence>
<accession>A0AB34NYG5</accession>
<name>A0AB34NYG5_LACGS</name>
<dbReference type="RefSeq" id="WP_003655874.1">
    <property type="nucleotide sequence ID" value="NZ_KN050675.1"/>
</dbReference>
<protein>
    <submittedName>
        <fullName evidence="1">Uncharacterized protein</fullName>
    </submittedName>
</protein>
<dbReference type="AlphaFoldDB" id="A0AB34NYG5"/>
<dbReference type="Proteomes" id="UP000030761">
    <property type="component" value="Unassembled WGS sequence"/>
</dbReference>
<gene>
    <name evidence="1" type="ORF">HMPREF5175_01188</name>
</gene>
<proteinExistence type="predicted"/>
<evidence type="ECO:0000313" key="2">
    <source>
        <dbReference type="Proteomes" id="UP000030761"/>
    </source>
</evidence>
<evidence type="ECO:0000313" key="1">
    <source>
        <dbReference type="EMBL" id="KFL96711.1"/>
    </source>
</evidence>
<dbReference type="EMBL" id="KN050675">
    <property type="protein sequence ID" value="KFL96711.1"/>
    <property type="molecule type" value="Genomic_DNA"/>
</dbReference>